<proteinExistence type="predicted"/>
<evidence type="ECO:0000313" key="4">
    <source>
        <dbReference type="Proteomes" id="UP001241092"/>
    </source>
</evidence>
<accession>A0AAI8U0I6</accession>
<protein>
    <submittedName>
        <fullName evidence="2">Uncharacterized protein</fullName>
    </submittedName>
</protein>
<organism evidence="2 4">
    <name type="scientific">Mycolicibacterium mageritense</name>
    <name type="common">Mycobacterium mageritense</name>
    <dbReference type="NCBI Taxonomy" id="53462"/>
    <lineage>
        <taxon>Bacteria</taxon>
        <taxon>Bacillati</taxon>
        <taxon>Actinomycetota</taxon>
        <taxon>Actinomycetes</taxon>
        <taxon>Mycobacteriales</taxon>
        <taxon>Mycobacteriaceae</taxon>
        <taxon>Mycolicibacterium</taxon>
    </lineage>
</organism>
<evidence type="ECO:0000313" key="2">
    <source>
        <dbReference type="EMBL" id="BDY32198.1"/>
    </source>
</evidence>
<dbReference type="Proteomes" id="UP000465622">
    <property type="component" value="Chromosome"/>
</dbReference>
<reference evidence="2" key="3">
    <citation type="submission" date="2023-03" db="EMBL/GenBank/DDBJ databases">
        <title>Draft genome sequence of a Mycolicibacterium mageritense strain H4_3_1 isolated from a hybrid biological-inorganic system reactor.</title>
        <authorList>
            <person name="Feng X."/>
            <person name="Kazama D."/>
            <person name="Sato K."/>
            <person name="Kobayashi H."/>
        </authorList>
    </citation>
    <scope>NUCLEOTIDE SEQUENCE</scope>
    <source>
        <strain evidence="2">H4_3_1</strain>
    </source>
</reference>
<keyword evidence="3" id="KW-1185">Reference proteome</keyword>
<dbReference type="AlphaFoldDB" id="A0AAI8U0I6"/>
<name>A0AAI8U0I6_MYCME</name>
<dbReference type="EMBL" id="AP027452">
    <property type="protein sequence ID" value="BDY32198.1"/>
    <property type="molecule type" value="Genomic_DNA"/>
</dbReference>
<dbReference type="EMBL" id="AP022567">
    <property type="protein sequence ID" value="BBX37392.1"/>
    <property type="molecule type" value="Genomic_DNA"/>
</dbReference>
<reference evidence="1" key="2">
    <citation type="submission" date="2020-02" db="EMBL/GenBank/DDBJ databases">
        <authorList>
            <person name="Matsumoto Y."/>
            <person name="Kinjo T."/>
            <person name="Motooka D."/>
            <person name="Nabeya D."/>
            <person name="Jung N."/>
            <person name="Uechi K."/>
            <person name="Horii T."/>
            <person name="Iida T."/>
            <person name="Fujita J."/>
            <person name="Nakamura S."/>
        </authorList>
    </citation>
    <scope>NUCLEOTIDE SEQUENCE</scope>
    <source>
        <strain evidence="1">JCM 12375</strain>
    </source>
</reference>
<dbReference type="Proteomes" id="UP001241092">
    <property type="component" value="Chromosome"/>
</dbReference>
<evidence type="ECO:0000313" key="1">
    <source>
        <dbReference type="EMBL" id="BBX37392.1"/>
    </source>
</evidence>
<reference evidence="1 3" key="1">
    <citation type="journal article" date="2019" name="Emerg. Microbes Infect.">
        <title>Comprehensive subspecies identification of 175 nontuberculous mycobacteria species based on 7547 genomic profiles.</title>
        <authorList>
            <person name="Matsumoto Y."/>
            <person name="Kinjo T."/>
            <person name="Motooka D."/>
            <person name="Nabeya D."/>
            <person name="Jung N."/>
            <person name="Uechi K."/>
            <person name="Horii T."/>
            <person name="Iida T."/>
            <person name="Fujita J."/>
            <person name="Nakamura S."/>
        </authorList>
    </citation>
    <scope>NUCLEOTIDE SEQUENCE [LARGE SCALE GENOMIC DNA]</scope>
    <source>
        <strain evidence="1 3">JCM 12375</strain>
    </source>
</reference>
<gene>
    <name evidence="2" type="ORF">hbim_06160</name>
    <name evidence="1" type="ORF">MMAGJ_66740</name>
</gene>
<evidence type="ECO:0000313" key="3">
    <source>
        <dbReference type="Proteomes" id="UP000465622"/>
    </source>
</evidence>
<sequence>MTAARAGFVTDASQLGRVASTRGAGVIQVSFGQPYFDGDEQSGLGGKRMLDTFGLAANVLQCRSRQYGS</sequence>